<dbReference type="AlphaFoldDB" id="A0A849SQI5"/>
<reference evidence="2 3" key="1">
    <citation type="submission" date="2020-04" db="EMBL/GenBank/DDBJ databases">
        <title>Metagenomic profiling of ammonia- and methane-oxidizing microorganisms in a Dutch drinking water treatment plant.</title>
        <authorList>
            <person name="Poghosyan L."/>
            <person name="Leucker S."/>
        </authorList>
    </citation>
    <scope>NUCLEOTIDE SEQUENCE [LARGE SCALE GENOMIC DNA]</scope>
    <source>
        <strain evidence="2">S-RSF-IL-03</strain>
    </source>
</reference>
<keyword evidence="1" id="KW-0472">Membrane</keyword>
<proteinExistence type="predicted"/>
<comment type="caution">
    <text evidence="2">The sequence shown here is derived from an EMBL/GenBank/DDBJ whole genome shotgun (WGS) entry which is preliminary data.</text>
</comment>
<evidence type="ECO:0000313" key="2">
    <source>
        <dbReference type="EMBL" id="NOT35187.1"/>
    </source>
</evidence>
<sequence>MRRSVPSWGAVEVRVVRPELWLLGIVVIALLLVEVWQSSRMAALSLALGQHRTALQQADARLEFVRAEHERRTTRAELAPVADDLGLAPLDANHVVVLPSSYLVDDDAVRSAPGTVVAWAERAARSIVPDAMARGRRDR</sequence>
<dbReference type="Proteomes" id="UP000580839">
    <property type="component" value="Unassembled WGS sequence"/>
</dbReference>
<evidence type="ECO:0000313" key="3">
    <source>
        <dbReference type="Proteomes" id="UP000580839"/>
    </source>
</evidence>
<feature type="transmembrane region" description="Helical" evidence="1">
    <location>
        <begin position="20"/>
        <end position="36"/>
    </location>
</feature>
<evidence type="ECO:0008006" key="4">
    <source>
        <dbReference type="Google" id="ProtNLM"/>
    </source>
</evidence>
<name>A0A849SQI5_UNCEI</name>
<gene>
    <name evidence="2" type="ORF">HOP12_13655</name>
</gene>
<accession>A0A849SQI5</accession>
<protein>
    <recommendedName>
        <fullName evidence="4">Cell division protein FtsL</fullName>
    </recommendedName>
</protein>
<dbReference type="EMBL" id="JABFRW010000178">
    <property type="protein sequence ID" value="NOT35187.1"/>
    <property type="molecule type" value="Genomic_DNA"/>
</dbReference>
<keyword evidence="1" id="KW-0812">Transmembrane</keyword>
<evidence type="ECO:0000256" key="1">
    <source>
        <dbReference type="SAM" id="Phobius"/>
    </source>
</evidence>
<keyword evidence="1" id="KW-1133">Transmembrane helix</keyword>
<organism evidence="2 3">
    <name type="scientific">Eiseniibacteriota bacterium</name>
    <dbReference type="NCBI Taxonomy" id="2212470"/>
    <lineage>
        <taxon>Bacteria</taxon>
        <taxon>Candidatus Eiseniibacteriota</taxon>
    </lineage>
</organism>